<comment type="caution">
    <text evidence="2">The sequence shown here is derived from an EMBL/GenBank/DDBJ whole genome shotgun (WGS) entry which is preliminary data.</text>
</comment>
<dbReference type="Proteomes" id="UP001321047">
    <property type="component" value="Unassembled WGS sequence"/>
</dbReference>
<proteinExistence type="predicted"/>
<reference evidence="2 3" key="1">
    <citation type="submission" date="2022-09" db="EMBL/GenBank/DDBJ databases">
        <title>Enrichment on poylsaccharides allowed isolation of novel metabolic and taxonomic groups of Haloarchaea.</title>
        <authorList>
            <person name="Sorokin D.Y."/>
            <person name="Elcheninov A.G."/>
            <person name="Khizhniak T.V."/>
            <person name="Kolganova T.V."/>
            <person name="Kublanov I.V."/>
        </authorList>
    </citation>
    <scope>NUCLEOTIDE SEQUENCE [LARGE SCALE GENOMIC DNA]</scope>
    <source>
        <strain evidence="2 3">AArc-curdl1</strain>
    </source>
</reference>
<feature type="transmembrane region" description="Helical" evidence="1">
    <location>
        <begin position="12"/>
        <end position="36"/>
    </location>
</feature>
<keyword evidence="1" id="KW-1133">Transmembrane helix</keyword>
<gene>
    <name evidence="2" type="ORF">OB919_10675</name>
</gene>
<organism evidence="2 3">
    <name type="scientific">Natronosalvus hydrolyticus</name>
    <dbReference type="NCBI Taxonomy" id="2979988"/>
    <lineage>
        <taxon>Archaea</taxon>
        <taxon>Methanobacteriati</taxon>
        <taxon>Methanobacteriota</taxon>
        <taxon>Stenosarchaea group</taxon>
        <taxon>Halobacteria</taxon>
        <taxon>Halobacteriales</taxon>
        <taxon>Natrialbaceae</taxon>
        <taxon>Natronosalvus</taxon>
    </lineage>
</organism>
<protein>
    <submittedName>
        <fullName evidence="2">Uncharacterized protein</fullName>
    </submittedName>
</protein>
<keyword evidence="1" id="KW-0812">Transmembrane</keyword>
<keyword evidence="1" id="KW-0472">Membrane</keyword>
<evidence type="ECO:0000313" key="3">
    <source>
        <dbReference type="Proteomes" id="UP001321047"/>
    </source>
</evidence>
<evidence type="ECO:0000313" key="2">
    <source>
        <dbReference type="EMBL" id="MCU4752445.1"/>
    </source>
</evidence>
<dbReference type="RefSeq" id="WP_342808787.1">
    <property type="nucleotide sequence ID" value="NZ_JAOPJZ010000007.1"/>
</dbReference>
<dbReference type="AlphaFoldDB" id="A0AAP2Z9H1"/>
<feature type="transmembrane region" description="Helical" evidence="1">
    <location>
        <begin position="48"/>
        <end position="68"/>
    </location>
</feature>
<name>A0AAP2Z9H1_9EURY</name>
<evidence type="ECO:0000256" key="1">
    <source>
        <dbReference type="SAM" id="Phobius"/>
    </source>
</evidence>
<accession>A0AAP2Z9H1</accession>
<keyword evidence="3" id="KW-1185">Reference proteome</keyword>
<dbReference type="EMBL" id="JAOPJZ010000007">
    <property type="protein sequence ID" value="MCU4752445.1"/>
    <property type="molecule type" value="Genomic_DNA"/>
</dbReference>
<sequence length="87" mass="9896">MTQQTHDIGETLWFRLVTGTIWLLVAVFTAVGIYTINPEAVTGILTSGYFLSTLLFGGFLLVVTYLIFRQYPIRTPSRDTERYTSSR</sequence>